<reference evidence="2" key="1">
    <citation type="submission" date="2015-05" db="EMBL/GenBank/DDBJ databases">
        <title>Permanent draft genome of Rhodopirellula islandicus K833.</title>
        <authorList>
            <person name="Kizina J."/>
            <person name="Richter M."/>
            <person name="Glockner F.O."/>
            <person name="Harder J."/>
        </authorList>
    </citation>
    <scope>NUCLEOTIDE SEQUENCE [LARGE SCALE GENOMIC DNA]</scope>
    <source>
        <strain evidence="2">K833</strain>
    </source>
</reference>
<evidence type="ECO:0000256" key="1">
    <source>
        <dbReference type="SAM" id="MobiDB-lite"/>
    </source>
</evidence>
<keyword evidence="3" id="KW-1185">Reference proteome</keyword>
<dbReference type="EMBL" id="LECT01000031">
    <property type="protein sequence ID" value="KLU03705.1"/>
    <property type="molecule type" value="Genomic_DNA"/>
</dbReference>
<feature type="compositionally biased region" description="Polar residues" evidence="1">
    <location>
        <begin position="20"/>
        <end position="39"/>
    </location>
</feature>
<feature type="region of interest" description="Disordered" evidence="1">
    <location>
        <begin position="15"/>
        <end position="39"/>
    </location>
</feature>
<name>A0A0J1BAF5_RHOIS</name>
<sequence length="39" mass="4352">MQLVFRLLSFFIPGGMSDGSRWSLQRSAPPETSITPGQR</sequence>
<gene>
    <name evidence="2" type="ORF">RISK_004112</name>
</gene>
<evidence type="ECO:0000313" key="3">
    <source>
        <dbReference type="Proteomes" id="UP000036367"/>
    </source>
</evidence>
<accession>A0A0J1BAF5</accession>
<comment type="caution">
    <text evidence="2">The sequence shown here is derived from an EMBL/GenBank/DDBJ whole genome shotgun (WGS) entry which is preliminary data.</text>
</comment>
<dbReference type="Proteomes" id="UP000036367">
    <property type="component" value="Unassembled WGS sequence"/>
</dbReference>
<dbReference type="AlphaFoldDB" id="A0A0J1BAF5"/>
<organism evidence="2 3">
    <name type="scientific">Rhodopirellula islandica</name>
    <dbReference type="NCBI Taxonomy" id="595434"/>
    <lineage>
        <taxon>Bacteria</taxon>
        <taxon>Pseudomonadati</taxon>
        <taxon>Planctomycetota</taxon>
        <taxon>Planctomycetia</taxon>
        <taxon>Pirellulales</taxon>
        <taxon>Pirellulaceae</taxon>
        <taxon>Rhodopirellula</taxon>
    </lineage>
</organism>
<protein>
    <submittedName>
        <fullName evidence="2">Uncharacterized protein</fullName>
    </submittedName>
</protein>
<evidence type="ECO:0000313" key="2">
    <source>
        <dbReference type="EMBL" id="KLU03705.1"/>
    </source>
</evidence>
<proteinExistence type="predicted"/>